<evidence type="ECO:0000313" key="1">
    <source>
        <dbReference type="EMBL" id="MBC3881941.1"/>
    </source>
</evidence>
<dbReference type="AlphaFoldDB" id="A0A923KT60"/>
<keyword evidence="2" id="KW-1185">Reference proteome</keyword>
<comment type="caution">
    <text evidence="1">The sequence shown here is derived from an EMBL/GenBank/DDBJ whole genome shotgun (WGS) entry which is preliminary data.</text>
</comment>
<organism evidence="1 2">
    <name type="scientific">Undibacterium nitidum</name>
    <dbReference type="NCBI Taxonomy" id="2762298"/>
    <lineage>
        <taxon>Bacteria</taxon>
        <taxon>Pseudomonadati</taxon>
        <taxon>Pseudomonadota</taxon>
        <taxon>Betaproteobacteria</taxon>
        <taxon>Burkholderiales</taxon>
        <taxon>Oxalobacteraceae</taxon>
        <taxon>Undibacterium</taxon>
    </lineage>
</organism>
<proteinExistence type="predicted"/>
<sequence>MAGFPIPSDFPLNSFIGQEVTQICIGSQHVRINFYKRMMGAELFDKWEKGAAIDIESGYELWDLDRCTQKTSNEDLGEKSGCLTVLLGQVITAFEKLPDNEIVFRFSNGNELKLLTDKQGFESYQLNLDGNSVDITKNW</sequence>
<reference evidence="1" key="1">
    <citation type="submission" date="2020-08" db="EMBL/GenBank/DDBJ databases">
        <title>Novel species isolated from subtropical streams in China.</title>
        <authorList>
            <person name="Lu H."/>
        </authorList>
    </citation>
    <scope>NUCLEOTIDE SEQUENCE</scope>
    <source>
        <strain evidence="1">LX22W</strain>
    </source>
</reference>
<dbReference type="Proteomes" id="UP000627446">
    <property type="component" value="Unassembled WGS sequence"/>
</dbReference>
<protein>
    <submittedName>
        <fullName evidence="1">Uncharacterized protein</fullName>
    </submittedName>
</protein>
<evidence type="ECO:0000313" key="2">
    <source>
        <dbReference type="Proteomes" id="UP000627446"/>
    </source>
</evidence>
<dbReference type="EMBL" id="JACOFZ010000003">
    <property type="protein sequence ID" value="MBC3881941.1"/>
    <property type="molecule type" value="Genomic_DNA"/>
</dbReference>
<name>A0A923KT60_9BURK</name>
<dbReference type="RefSeq" id="WP_186916403.1">
    <property type="nucleotide sequence ID" value="NZ_JACOFZ010000003.1"/>
</dbReference>
<gene>
    <name evidence="1" type="ORF">H8K36_11180</name>
</gene>
<accession>A0A923KT60</accession>